<organism evidence="2 3">
    <name type="scientific">Solibaculum mannosilyticum</name>
    <dbReference type="NCBI Taxonomy" id="2780922"/>
    <lineage>
        <taxon>Bacteria</taxon>
        <taxon>Bacillati</taxon>
        <taxon>Bacillota</taxon>
        <taxon>Clostridia</taxon>
        <taxon>Eubacteriales</taxon>
        <taxon>Oscillospiraceae</taxon>
        <taxon>Solibaculum</taxon>
    </lineage>
</organism>
<evidence type="ECO:0000256" key="1">
    <source>
        <dbReference type="SAM" id="SignalP"/>
    </source>
</evidence>
<keyword evidence="3" id="KW-1185">Reference proteome</keyword>
<dbReference type="KEGG" id="sman:C12CBH8_13920"/>
<name>A0A7I8D6B9_9FIRM</name>
<reference evidence="3" key="1">
    <citation type="submission" date="2020-07" db="EMBL/GenBank/DDBJ databases">
        <title>Complete genome sequencing of Clostridia bacterium strain 12CBH8.</title>
        <authorList>
            <person name="Sakamoto M."/>
            <person name="Murakami T."/>
            <person name="Mori H."/>
        </authorList>
    </citation>
    <scope>NUCLEOTIDE SEQUENCE [LARGE SCALE GENOMIC DNA]</scope>
    <source>
        <strain evidence="3">12CBH8</strain>
    </source>
</reference>
<proteinExistence type="predicted"/>
<feature type="chain" id="PRO_5030882161" evidence="1">
    <location>
        <begin position="28"/>
        <end position="466"/>
    </location>
</feature>
<gene>
    <name evidence="2" type="ORF">C12CBH8_13920</name>
</gene>
<sequence>MKLKKRILSLALAAVMVLTTMVVSVSAQTADESPLGSSNIASENAEENTIIKSVVLNHDDVKQPSVFVNATFDVTVKTTTDADQIYIFNEGDRYIAHCEKGDYVEENGIRTFEFPISLGTPGTRKLYIHAYANGKSLENYRKALTVLPEEPSGKIKSVEFLKDGQVADSFVTNEPFDVRVVTSKEITDIALLSEEGEYNGSIAYSRTDNGDTYTFMYRSAVPTPGNRRFTISGKNANGDSIDYYRHEVYIAIAQDYDLDVQFSKDGQPISSVYTDELFDVTVTSPIELGYVFVNNERMLTIAQHNLTHEVINGQHVYKFQISLGSAGSNRALNVYGGIYDETETISGMRTIGGKVMNIDVVAAPENPDDYQVTFSIDGKEVTSAKVNQTFDATFVTPENIGRVGIKNERGNWITTYDMKTWVENGKRIFTCNLSVGSAGQRTFTIMAEVNGANWVEVMDVPFTITK</sequence>
<accession>A0A7I8D6B9</accession>
<keyword evidence="1" id="KW-0732">Signal</keyword>
<evidence type="ECO:0000313" key="3">
    <source>
        <dbReference type="Proteomes" id="UP000593890"/>
    </source>
</evidence>
<dbReference type="EMBL" id="AP023321">
    <property type="protein sequence ID" value="BCI60753.1"/>
    <property type="molecule type" value="Genomic_DNA"/>
</dbReference>
<dbReference type="AlphaFoldDB" id="A0A7I8D6B9"/>
<dbReference type="Proteomes" id="UP000593890">
    <property type="component" value="Chromosome"/>
</dbReference>
<feature type="signal peptide" evidence="1">
    <location>
        <begin position="1"/>
        <end position="27"/>
    </location>
</feature>
<protein>
    <submittedName>
        <fullName evidence="2">Uncharacterized protein</fullName>
    </submittedName>
</protein>
<evidence type="ECO:0000313" key="2">
    <source>
        <dbReference type="EMBL" id="BCI60753.1"/>
    </source>
</evidence>